<feature type="active site" evidence="9">
    <location>
        <position position="238"/>
    </location>
</feature>
<evidence type="ECO:0000256" key="4">
    <source>
        <dbReference type="ARBA" id="ARBA00022829"/>
    </source>
</evidence>
<dbReference type="eggNOG" id="COG4974">
    <property type="taxonomic scope" value="Bacteria"/>
</dbReference>
<dbReference type="PROSITE" id="PS51898">
    <property type="entry name" value="TYR_RECOMBINASE"/>
    <property type="match status" value="1"/>
</dbReference>
<evidence type="ECO:0000256" key="7">
    <source>
        <dbReference type="ARBA" id="ARBA00023172"/>
    </source>
</evidence>
<comment type="subunit">
    <text evidence="9">Forms a cyclic heterotetrameric complex composed of two molecules of XerC and two molecules of XerD.</text>
</comment>
<evidence type="ECO:0000259" key="11">
    <source>
        <dbReference type="PROSITE" id="PS51900"/>
    </source>
</evidence>
<dbReference type="InterPro" id="IPR023009">
    <property type="entry name" value="Tyrosine_recombinase_XerC/XerD"/>
</dbReference>
<dbReference type="InterPro" id="IPR011010">
    <property type="entry name" value="DNA_brk_join_enz"/>
</dbReference>
<dbReference type="InterPro" id="IPR013762">
    <property type="entry name" value="Integrase-like_cat_sf"/>
</dbReference>
<comment type="similarity">
    <text evidence="9">Belongs to the 'phage' integrase family. XerC subfamily.</text>
</comment>
<dbReference type="HOGENOM" id="CLU_027562_9_0_0"/>
<keyword evidence="6 9" id="KW-0238">DNA-binding</keyword>
<feature type="active site" evidence="9">
    <location>
        <position position="173"/>
    </location>
</feature>
<feature type="domain" description="Core-binding (CB)" evidence="11">
    <location>
        <begin position="3"/>
        <end position="89"/>
    </location>
</feature>
<sequence>MADSLSSLVDGFLDQLRYRLNRSENTTVNYAVDLAQFVEFLQLEGVEGPEGINRDRVRGFLRSLMGYGFAPTSAARKLSSVRGFTAYLTREGLVEQDPAAGVRGPKLPANLPRALAYPDVVRLLEEGPGGRHAQRDRLMLELLYGSGLRVSEAAGLDWEDLEPEERWLRVLGKGQKGRAVPFGRGVKELLQDWRPDPVTRQGPVFPGERGAPRITPRTIHRLVTQSARRVGLAGVTPHTLRHSFATHLLEGGASLRVVQELLGHESLLTTQRYLDITSDQMKRSYEQAHPRAGG</sequence>
<reference evidence="12 13" key="1">
    <citation type="journal article" date="2010" name="Stand. Genomic Sci.">
        <title>Non-contiguous finished genome sequence of Aminomonas paucivorans type strain (GLU-3).</title>
        <authorList>
            <person name="Pitluck S."/>
            <person name="Yasawong M."/>
            <person name="Held B."/>
            <person name="Lapidus A."/>
            <person name="Nolan M."/>
            <person name="Copeland A."/>
            <person name="Lucas S."/>
            <person name="Del Rio T.G."/>
            <person name="Tice H."/>
            <person name="Cheng J.F."/>
            <person name="Chertkov O."/>
            <person name="Goodwin L."/>
            <person name="Tapia R."/>
            <person name="Han C."/>
            <person name="Liolios K."/>
            <person name="Ivanova N."/>
            <person name="Mavromatis K."/>
            <person name="Ovchinnikova G."/>
            <person name="Pati A."/>
            <person name="Chen A."/>
            <person name="Palaniappan K."/>
            <person name="Land M."/>
            <person name="Hauser L."/>
            <person name="Chang Y.J."/>
            <person name="Jeffries C.D."/>
            <person name="Pukall R."/>
            <person name="Spring S."/>
            <person name="Rohde M."/>
            <person name="Sikorski J."/>
            <person name="Goker M."/>
            <person name="Woyke T."/>
            <person name="Bristow J."/>
            <person name="Eisen J.A."/>
            <person name="Markowitz V."/>
            <person name="Hugenholtz P."/>
            <person name="Kyrpides N.C."/>
            <person name="Klenk H.P."/>
        </authorList>
    </citation>
    <scope>NUCLEOTIDE SEQUENCE [LARGE SCALE GENOMIC DNA]</scope>
    <source>
        <strain evidence="12 13">DSM 12260</strain>
    </source>
</reference>
<dbReference type="PANTHER" id="PTHR30349:SF41">
    <property type="entry name" value="INTEGRASE_RECOMBINASE PROTEIN MJ0367-RELATED"/>
    <property type="match status" value="1"/>
</dbReference>
<dbReference type="HAMAP" id="MF_01808">
    <property type="entry name" value="Recomb_XerC_XerD"/>
    <property type="match status" value="1"/>
</dbReference>
<dbReference type="InterPro" id="IPR010998">
    <property type="entry name" value="Integrase_recombinase_N"/>
</dbReference>
<keyword evidence="3 9" id="KW-0132">Cell division</keyword>
<dbReference type="Pfam" id="PF02899">
    <property type="entry name" value="Phage_int_SAM_1"/>
    <property type="match status" value="1"/>
</dbReference>
<accession>E3CVR4</accession>
<evidence type="ECO:0000256" key="5">
    <source>
        <dbReference type="ARBA" id="ARBA00022908"/>
    </source>
</evidence>
<proteinExistence type="inferred from homology"/>
<evidence type="ECO:0000313" key="13">
    <source>
        <dbReference type="Proteomes" id="UP000005096"/>
    </source>
</evidence>
<keyword evidence="7 9" id="KW-0233">DNA recombination</keyword>
<comment type="subcellular location">
    <subcellularLocation>
        <location evidence="1 9">Cytoplasm</location>
    </subcellularLocation>
</comment>
<dbReference type="AlphaFoldDB" id="E3CVR4"/>
<dbReference type="GO" id="GO:0003677">
    <property type="term" value="F:DNA binding"/>
    <property type="evidence" value="ECO:0007669"/>
    <property type="project" value="UniProtKB-UniRule"/>
</dbReference>
<dbReference type="Pfam" id="PF00589">
    <property type="entry name" value="Phage_integrase"/>
    <property type="match status" value="1"/>
</dbReference>
<dbReference type="PaxDb" id="584708-Apau_0837"/>
<dbReference type="Proteomes" id="UP000005096">
    <property type="component" value="Chromosome"/>
</dbReference>
<dbReference type="Gene3D" id="1.10.443.10">
    <property type="entry name" value="Intergrase catalytic core"/>
    <property type="match status" value="1"/>
</dbReference>
<evidence type="ECO:0000256" key="8">
    <source>
        <dbReference type="ARBA" id="ARBA00023306"/>
    </source>
</evidence>
<feature type="active site" description="O-(3'-phospho-DNA)-tyrosine intermediate" evidence="9">
    <location>
        <position position="273"/>
    </location>
</feature>
<feature type="active site" evidence="9">
    <location>
        <position position="149"/>
    </location>
</feature>
<feature type="active site" evidence="9">
    <location>
        <position position="241"/>
    </location>
</feature>
<dbReference type="STRING" id="584708.Apau_0837"/>
<evidence type="ECO:0000313" key="12">
    <source>
        <dbReference type="EMBL" id="EFQ23265.1"/>
    </source>
</evidence>
<dbReference type="InterPro" id="IPR004107">
    <property type="entry name" value="Integrase_SAM-like_N"/>
</dbReference>
<evidence type="ECO:0000256" key="9">
    <source>
        <dbReference type="HAMAP-Rule" id="MF_01808"/>
    </source>
</evidence>
<organism evidence="12 13">
    <name type="scientific">Aminomonas paucivorans DSM 12260</name>
    <dbReference type="NCBI Taxonomy" id="584708"/>
    <lineage>
        <taxon>Bacteria</taxon>
        <taxon>Thermotogati</taxon>
        <taxon>Synergistota</taxon>
        <taxon>Synergistia</taxon>
        <taxon>Synergistales</taxon>
        <taxon>Synergistaceae</taxon>
        <taxon>Aminomonas</taxon>
    </lineage>
</organism>
<dbReference type="InterPro" id="IPR002104">
    <property type="entry name" value="Integrase_catalytic"/>
</dbReference>
<evidence type="ECO:0000256" key="6">
    <source>
        <dbReference type="ARBA" id="ARBA00023125"/>
    </source>
</evidence>
<evidence type="ECO:0000256" key="2">
    <source>
        <dbReference type="ARBA" id="ARBA00022490"/>
    </source>
</evidence>
<dbReference type="SUPFAM" id="SSF56349">
    <property type="entry name" value="DNA breaking-rejoining enzymes"/>
    <property type="match status" value="1"/>
</dbReference>
<evidence type="ECO:0000256" key="1">
    <source>
        <dbReference type="ARBA" id="ARBA00004496"/>
    </source>
</evidence>
<keyword evidence="2 9" id="KW-0963">Cytoplasm</keyword>
<dbReference type="GO" id="GO:0009037">
    <property type="term" value="F:tyrosine-based site-specific recombinase activity"/>
    <property type="evidence" value="ECO:0007669"/>
    <property type="project" value="UniProtKB-UniRule"/>
</dbReference>
<gene>
    <name evidence="9" type="primary">xerC</name>
    <name evidence="12" type="ORF">Apau_0837</name>
</gene>
<feature type="domain" description="Tyr recombinase" evidence="10">
    <location>
        <begin position="110"/>
        <end position="286"/>
    </location>
</feature>
<name>E3CVR4_9BACT</name>
<dbReference type="PANTHER" id="PTHR30349">
    <property type="entry name" value="PHAGE INTEGRASE-RELATED"/>
    <property type="match status" value="1"/>
</dbReference>
<dbReference type="InterPro" id="IPR044068">
    <property type="entry name" value="CB"/>
</dbReference>
<evidence type="ECO:0000259" key="10">
    <source>
        <dbReference type="PROSITE" id="PS51898"/>
    </source>
</evidence>
<keyword evidence="8 9" id="KW-0131">Cell cycle</keyword>
<keyword evidence="13" id="KW-1185">Reference proteome</keyword>
<dbReference type="PROSITE" id="PS51900">
    <property type="entry name" value="CB"/>
    <property type="match status" value="1"/>
</dbReference>
<protein>
    <recommendedName>
        <fullName evidence="9">Tyrosine recombinase XerC</fullName>
    </recommendedName>
</protein>
<keyword evidence="5 9" id="KW-0229">DNA integration</keyword>
<feature type="active site" evidence="9">
    <location>
        <position position="264"/>
    </location>
</feature>
<dbReference type="OrthoDB" id="9801717at2"/>
<evidence type="ECO:0000256" key="3">
    <source>
        <dbReference type="ARBA" id="ARBA00022618"/>
    </source>
</evidence>
<comment type="function">
    <text evidence="9">Site-specific tyrosine recombinase, which acts by catalyzing the cutting and rejoining of the recombining DNA molecules. The XerC-XerD complex is essential to convert dimers of the bacterial chromosome into monomers to permit their segregation at cell division. It also contributes to the segregational stability of plasmids.</text>
</comment>
<dbReference type="GO" id="GO:0006313">
    <property type="term" value="P:DNA transposition"/>
    <property type="evidence" value="ECO:0007669"/>
    <property type="project" value="UniProtKB-UniRule"/>
</dbReference>
<dbReference type="GO" id="GO:0051301">
    <property type="term" value="P:cell division"/>
    <property type="evidence" value="ECO:0007669"/>
    <property type="project" value="UniProtKB-KW"/>
</dbReference>
<dbReference type="InterPro" id="IPR050090">
    <property type="entry name" value="Tyrosine_recombinase_XerCD"/>
</dbReference>
<dbReference type="GO" id="GO:0007059">
    <property type="term" value="P:chromosome segregation"/>
    <property type="evidence" value="ECO:0007669"/>
    <property type="project" value="UniProtKB-UniRule"/>
</dbReference>
<keyword evidence="4 9" id="KW-0159">Chromosome partition</keyword>
<dbReference type="GO" id="GO:0005737">
    <property type="term" value="C:cytoplasm"/>
    <property type="evidence" value="ECO:0007669"/>
    <property type="project" value="UniProtKB-SubCell"/>
</dbReference>
<dbReference type="Gene3D" id="1.10.150.130">
    <property type="match status" value="1"/>
</dbReference>
<dbReference type="EMBL" id="CM001022">
    <property type="protein sequence ID" value="EFQ23265.1"/>
    <property type="molecule type" value="Genomic_DNA"/>
</dbReference>